<dbReference type="PRINTS" id="PR01036">
    <property type="entry name" value="TCRTETB"/>
</dbReference>
<evidence type="ECO:0000256" key="6">
    <source>
        <dbReference type="SAM" id="Phobius"/>
    </source>
</evidence>
<name>G0S2R2_CHATD</name>
<keyword evidence="2 6" id="KW-0812">Transmembrane</keyword>
<evidence type="ECO:0000256" key="4">
    <source>
        <dbReference type="ARBA" id="ARBA00023136"/>
    </source>
</evidence>
<evidence type="ECO:0000256" key="2">
    <source>
        <dbReference type="ARBA" id="ARBA00022692"/>
    </source>
</evidence>
<evidence type="ECO:0008006" key="9">
    <source>
        <dbReference type="Google" id="ProtNLM"/>
    </source>
</evidence>
<dbReference type="KEGG" id="cthr:CTHT_0018160"/>
<dbReference type="Proteomes" id="UP000008066">
    <property type="component" value="Unassembled WGS sequence"/>
</dbReference>
<feature type="transmembrane region" description="Helical" evidence="6">
    <location>
        <begin position="219"/>
        <end position="245"/>
    </location>
</feature>
<reference evidence="7 8" key="1">
    <citation type="journal article" date="2011" name="Cell">
        <title>Insight into structure and assembly of the nuclear pore complex by utilizing the genome of a eukaryotic thermophile.</title>
        <authorList>
            <person name="Amlacher S."/>
            <person name="Sarges P."/>
            <person name="Flemming D."/>
            <person name="van Noort V."/>
            <person name="Kunze R."/>
            <person name="Devos D.P."/>
            <person name="Arumugam M."/>
            <person name="Bork P."/>
            <person name="Hurt E."/>
        </authorList>
    </citation>
    <scope>NUCLEOTIDE SEQUENCE [LARGE SCALE GENOMIC DNA]</scope>
    <source>
        <strain evidence="8">DSM 1495 / CBS 144.50 / IMI 039719</strain>
    </source>
</reference>
<dbReference type="InterPro" id="IPR036259">
    <property type="entry name" value="MFS_trans_sf"/>
</dbReference>
<dbReference type="PANTHER" id="PTHR23502:SF134">
    <property type="entry name" value="MAJOR FACILITATOR SUPERFAMILY (MFS) PROFILE DOMAIN-CONTAINING PROTEIN-RELATED"/>
    <property type="match status" value="1"/>
</dbReference>
<dbReference type="eggNOG" id="KOG0255">
    <property type="taxonomic scope" value="Eukaryota"/>
</dbReference>
<sequence length="464" mass="50310">MILAPLSELNGRYPVFVVAGTVFVVCQALCGVVRTLAGMLVVRFFVGAGASVFSSMVGGVIADMWDARERNMPMAVFSGAVLAGTGAGPLVGSVMAERLAEGNKWRWVFWHQAVAGGLLMAALAVMWRETRGSVVLSRKARALNRWYEALEGRGYYGVWVEEGMGGEGDEEKRMGTTQEGSKLRRIRWVVKEDEERASLATMIRISVTRPFHLLFTEPVVFFFSLWAAFAWGVLYLTFGSVPYVFQTVYGWPLSGSGYAFSAMVIGAVVATGMGIWQEKLLRHPKWASPAEDGTNSSEEIPSPLPKLPPSKLDPFWAYLRAHFPPSTPESRLYPTCLTSTLLPLGLFTFGFTAQPQLSPAGPLVGIFLSTLGIFSVYLAVFNYFADTYQGYASSALAAQSFCRNVLGGAFPLVTRRLYGDLGPVKAGAVLGGVAVVLTGVPWVLVLLGEGVRGRSGFAKKLVHT</sequence>
<accession>G0S2R2</accession>
<feature type="transmembrane region" description="Helical" evidence="6">
    <location>
        <begin position="40"/>
        <end position="62"/>
    </location>
</feature>
<dbReference type="PANTHER" id="PTHR23502">
    <property type="entry name" value="MAJOR FACILITATOR SUPERFAMILY"/>
    <property type="match status" value="1"/>
</dbReference>
<dbReference type="RefSeq" id="XP_006692314.1">
    <property type="nucleotide sequence ID" value="XM_006692251.1"/>
</dbReference>
<feature type="transmembrane region" description="Helical" evidence="6">
    <location>
        <begin position="74"/>
        <end position="96"/>
    </location>
</feature>
<dbReference type="GO" id="GO:0005886">
    <property type="term" value="C:plasma membrane"/>
    <property type="evidence" value="ECO:0007669"/>
    <property type="project" value="TreeGrafter"/>
</dbReference>
<dbReference type="HOGENOM" id="CLU_008455_0_5_1"/>
<proteinExistence type="predicted"/>
<feature type="transmembrane region" description="Helical" evidence="6">
    <location>
        <begin position="426"/>
        <end position="447"/>
    </location>
</feature>
<dbReference type="InterPro" id="IPR011701">
    <property type="entry name" value="MFS"/>
</dbReference>
<dbReference type="GeneID" id="18255854"/>
<dbReference type="OrthoDB" id="6770063at2759"/>
<keyword evidence="8" id="KW-1185">Reference proteome</keyword>
<feature type="transmembrane region" description="Helical" evidence="6">
    <location>
        <begin position="13"/>
        <end position="33"/>
    </location>
</feature>
<feature type="transmembrane region" description="Helical" evidence="6">
    <location>
        <begin position="363"/>
        <end position="385"/>
    </location>
</feature>
<organism evidence="8">
    <name type="scientific">Chaetomium thermophilum (strain DSM 1495 / CBS 144.50 / IMI 039719)</name>
    <name type="common">Thermochaetoides thermophila</name>
    <dbReference type="NCBI Taxonomy" id="759272"/>
    <lineage>
        <taxon>Eukaryota</taxon>
        <taxon>Fungi</taxon>
        <taxon>Dikarya</taxon>
        <taxon>Ascomycota</taxon>
        <taxon>Pezizomycotina</taxon>
        <taxon>Sordariomycetes</taxon>
        <taxon>Sordariomycetidae</taxon>
        <taxon>Sordariales</taxon>
        <taxon>Chaetomiaceae</taxon>
        <taxon>Thermochaetoides</taxon>
    </lineage>
</organism>
<feature type="transmembrane region" description="Helical" evidence="6">
    <location>
        <begin position="257"/>
        <end position="276"/>
    </location>
</feature>
<evidence type="ECO:0000256" key="1">
    <source>
        <dbReference type="ARBA" id="ARBA00004141"/>
    </source>
</evidence>
<evidence type="ECO:0000313" key="8">
    <source>
        <dbReference type="Proteomes" id="UP000008066"/>
    </source>
</evidence>
<feature type="transmembrane region" description="Helical" evidence="6">
    <location>
        <begin position="108"/>
        <end position="127"/>
    </location>
</feature>
<dbReference type="EMBL" id="GL988040">
    <property type="protein sequence ID" value="EGS22295.1"/>
    <property type="molecule type" value="Genomic_DNA"/>
</dbReference>
<dbReference type="Gene3D" id="1.20.1250.20">
    <property type="entry name" value="MFS general substrate transporter like domains"/>
    <property type="match status" value="1"/>
</dbReference>
<dbReference type="Pfam" id="PF07690">
    <property type="entry name" value="MFS_1"/>
    <property type="match status" value="1"/>
</dbReference>
<evidence type="ECO:0000256" key="5">
    <source>
        <dbReference type="SAM" id="MobiDB-lite"/>
    </source>
</evidence>
<feature type="region of interest" description="Disordered" evidence="5">
    <location>
        <begin position="287"/>
        <end position="306"/>
    </location>
</feature>
<protein>
    <recommendedName>
        <fullName evidence="9">Major facilitator superfamily (MFS) profile domain-containing protein</fullName>
    </recommendedName>
</protein>
<feature type="transmembrane region" description="Helical" evidence="6">
    <location>
        <begin position="332"/>
        <end position="351"/>
    </location>
</feature>
<comment type="subcellular location">
    <subcellularLocation>
        <location evidence="1">Membrane</location>
        <topology evidence="1">Multi-pass membrane protein</topology>
    </subcellularLocation>
</comment>
<evidence type="ECO:0000256" key="3">
    <source>
        <dbReference type="ARBA" id="ARBA00022989"/>
    </source>
</evidence>
<gene>
    <name evidence="7" type="ORF">CTHT_0018160</name>
</gene>
<keyword evidence="3 6" id="KW-1133">Transmembrane helix</keyword>
<dbReference type="OMA" id="MTWIACA"/>
<evidence type="ECO:0000313" key="7">
    <source>
        <dbReference type="EMBL" id="EGS22295.1"/>
    </source>
</evidence>
<dbReference type="SUPFAM" id="SSF103473">
    <property type="entry name" value="MFS general substrate transporter"/>
    <property type="match status" value="1"/>
</dbReference>
<dbReference type="GO" id="GO:0022857">
    <property type="term" value="F:transmembrane transporter activity"/>
    <property type="evidence" value="ECO:0007669"/>
    <property type="project" value="InterPro"/>
</dbReference>
<dbReference type="AlphaFoldDB" id="G0S2R2"/>
<keyword evidence="4 6" id="KW-0472">Membrane</keyword>